<dbReference type="GO" id="GO:0003677">
    <property type="term" value="F:DNA binding"/>
    <property type="evidence" value="ECO:0007669"/>
    <property type="project" value="UniProtKB-KW"/>
</dbReference>
<dbReference type="PROSITE" id="PS50943">
    <property type="entry name" value="HTH_CROC1"/>
    <property type="match status" value="1"/>
</dbReference>
<feature type="domain" description="HTH cro/C1-type" evidence="2">
    <location>
        <begin position="7"/>
        <end position="61"/>
    </location>
</feature>
<dbReference type="Gene3D" id="1.10.260.40">
    <property type="entry name" value="lambda repressor-like DNA-binding domains"/>
    <property type="match status" value="1"/>
</dbReference>
<dbReference type="InterPro" id="IPR001387">
    <property type="entry name" value="Cro/C1-type_HTH"/>
</dbReference>
<evidence type="ECO:0000313" key="3">
    <source>
        <dbReference type="EMBL" id="VBB07155.1"/>
    </source>
</evidence>
<dbReference type="PANTHER" id="PTHR46797">
    <property type="entry name" value="HTH-TYPE TRANSCRIPTIONAL REGULATOR"/>
    <property type="match status" value="1"/>
</dbReference>
<protein>
    <recommendedName>
        <fullName evidence="2">HTH cro/C1-type domain-containing protein</fullName>
    </recommendedName>
</protein>
<dbReference type="GO" id="GO:0005829">
    <property type="term" value="C:cytosol"/>
    <property type="evidence" value="ECO:0007669"/>
    <property type="project" value="TreeGrafter"/>
</dbReference>
<gene>
    <name evidence="3" type="ORF">LUCI_2399</name>
</gene>
<dbReference type="EMBL" id="UPPP01000072">
    <property type="protein sequence ID" value="VBB07155.1"/>
    <property type="molecule type" value="Genomic_DNA"/>
</dbReference>
<dbReference type="SUPFAM" id="SSF47413">
    <property type="entry name" value="lambda repressor-like DNA-binding domains"/>
    <property type="match status" value="1"/>
</dbReference>
<name>A0A498R849_9FIRM</name>
<dbReference type="Proteomes" id="UP000277811">
    <property type="component" value="Unassembled WGS sequence"/>
</dbReference>
<reference evidence="3 4" key="1">
    <citation type="submission" date="2018-06" db="EMBL/GenBank/DDBJ databases">
        <authorList>
            <person name="Strepis N."/>
        </authorList>
    </citation>
    <scope>NUCLEOTIDE SEQUENCE [LARGE SCALE GENOMIC DNA]</scope>
    <source>
        <strain evidence="3">LUCI</strain>
    </source>
</reference>
<keyword evidence="1" id="KW-0238">DNA-binding</keyword>
<dbReference type="SMART" id="SM00530">
    <property type="entry name" value="HTH_XRE"/>
    <property type="match status" value="1"/>
</dbReference>
<keyword evidence="4" id="KW-1185">Reference proteome</keyword>
<dbReference type="CDD" id="cd00093">
    <property type="entry name" value="HTH_XRE"/>
    <property type="match status" value="1"/>
</dbReference>
<dbReference type="GO" id="GO:0003700">
    <property type="term" value="F:DNA-binding transcription factor activity"/>
    <property type="evidence" value="ECO:0007669"/>
    <property type="project" value="TreeGrafter"/>
</dbReference>
<dbReference type="InterPro" id="IPR010982">
    <property type="entry name" value="Lambda_DNA-bd_dom_sf"/>
</dbReference>
<evidence type="ECO:0000259" key="2">
    <source>
        <dbReference type="PROSITE" id="PS50943"/>
    </source>
</evidence>
<dbReference type="PANTHER" id="PTHR46797:SF2">
    <property type="entry name" value="TRANSCRIPTIONAL REGULATOR"/>
    <property type="match status" value="1"/>
</dbReference>
<accession>A0A498R849</accession>
<dbReference type="AlphaFoldDB" id="A0A498R849"/>
<dbReference type="Pfam" id="PF01381">
    <property type="entry name" value="HTH_3"/>
    <property type="match status" value="1"/>
</dbReference>
<proteinExistence type="predicted"/>
<evidence type="ECO:0000313" key="4">
    <source>
        <dbReference type="Proteomes" id="UP000277811"/>
    </source>
</evidence>
<dbReference type="InterPro" id="IPR050807">
    <property type="entry name" value="TransReg_Diox_bact_type"/>
</dbReference>
<dbReference type="RefSeq" id="WP_122628098.1">
    <property type="nucleotide sequence ID" value="NZ_UPPP01000072.1"/>
</dbReference>
<organism evidence="3 4">
    <name type="scientific">Lucifera butyrica</name>
    <dbReference type="NCBI Taxonomy" id="1351585"/>
    <lineage>
        <taxon>Bacteria</taxon>
        <taxon>Bacillati</taxon>
        <taxon>Bacillota</taxon>
        <taxon>Negativicutes</taxon>
        <taxon>Veillonellales</taxon>
        <taxon>Veillonellaceae</taxon>
        <taxon>Lucifera</taxon>
    </lineage>
</organism>
<evidence type="ECO:0000256" key="1">
    <source>
        <dbReference type="ARBA" id="ARBA00023125"/>
    </source>
</evidence>
<sequence>MDYGKRLRELRNSKYLSANALGRMVDLDQTMIYKIERNEAKPSLDSLERICSALDVTMAEFFADNPTEAANVTIRSVTSDDAELLEFRKELEEREDLQRFFRQLKSLSPQTLKRVIRYIKMVEEEEAKDNL</sequence>
<dbReference type="OrthoDB" id="1625599at2"/>